<name>A0AAW0B0D0_9AGAR</name>
<keyword evidence="3" id="KW-1185">Reference proteome</keyword>
<evidence type="ECO:0000313" key="3">
    <source>
        <dbReference type="Proteomes" id="UP001362999"/>
    </source>
</evidence>
<feature type="region of interest" description="Disordered" evidence="1">
    <location>
        <begin position="136"/>
        <end position="200"/>
    </location>
</feature>
<dbReference type="EMBL" id="JAWWNJ010000047">
    <property type="protein sequence ID" value="KAK7017795.1"/>
    <property type="molecule type" value="Genomic_DNA"/>
</dbReference>
<evidence type="ECO:0000313" key="2">
    <source>
        <dbReference type="EMBL" id="KAK7017795.1"/>
    </source>
</evidence>
<comment type="caution">
    <text evidence="2">The sequence shown here is derived from an EMBL/GenBank/DDBJ whole genome shotgun (WGS) entry which is preliminary data.</text>
</comment>
<feature type="compositionally biased region" description="Low complexity" evidence="1">
    <location>
        <begin position="142"/>
        <end position="175"/>
    </location>
</feature>
<accession>A0AAW0B0D0</accession>
<sequence length="213" mass="22804">MISFPSISSSLSSWAGPLPDTDVSDFAFHPIPIESLSSQASFLPNTDVSDLHSIPIESESSSRPVRGRHPEHKYATLRPSPLGRLPVITATTLYYESGTLPHLAHTILVDYESTSISSNSIPEAIARPTAAAQIGLGHPRRASSVSSSSTAPSPSSSRPRISSSTIRSSKSSGVSSRRESRWFGDAAEDQDDVSAGPSGIKEFIVRRELDTLF</sequence>
<organism evidence="2 3">
    <name type="scientific">Favolaschia claudopus</name>
    <dbReference type="NCBI Taxonomy" id="2862362"/>
    <lineage>
        <taxon>Eukaryota</taxon>
        <taxon>Fungi</taxon>
        <taxon>Dikarya</taxon>
        <taxon>Basidiomycota</taxon>
        <taxon>Agaricomycotina</taxon>
        <taxon>Agaricomycetes</taxon>
        <taxon>Agaricomycetidae</taxon>
        <taxon>Agaricales</taxon>
        <taxon>Marasmiineae</taxon>
        <taxon>Mycenaceae</taxon>
        <taxon>Favolaschia</taxon>
    </lineage>
</organism>
<gene>
    <name evidence="2" type="ORF">R3P38DRAFT_1316760</name>
</gene>
<evidence type="ECO:0000256" key="1">
    <source>
        <dbReference type="SAM" id="MobiDB-lite"/>
    </source>
</evidence>
<dbReference type="AlphaFoldDB" id="A0AAW0B0D0"/>
<reference evidence="2 3" key="1">
    <citation type="journal article" date="2024" name="J Genomics">
        <title>Draft genome sequencing and assembly of Favolaschia claudopus CIRM-BRFM 2984 isolated from oak limbs.</title>
        <authorList>
            <person name="Navarro D."/>
            <person name="Drula E."/>
            <person name="Chaduli D."/>
            <person name="Cazenave R."/>
            <person name="Ahrendt S."/>
            <person name="Wang J."/>
            <person name="Lipzen A."/>
            <person name="Daum C."/>
            <person name="Barry K."/>
            <person name="Grigoriev I.V."/>
            <person name="Favel A."/>
            <person name="Rosso M.N."/>
            <person name="Martin F."/>
        </authorList>
    </citation>
    <scope>NUCLEOTIDE SEQUENCE [LARGE SCALE GENOMIC DNA]</scope>
    <source>
        <strain evidence="2 3">CIRM-BRFM 2984</strain>
    </source>
</reference>
<proteinExistence type="predicted"/>
<dbReference type="Proteomes" id="UP001362999">
    <property type="component" value="Unassembled WGS sequence"/>
</dbReference>
<protein>
    <submittedName>
        <fullName evidence="2">Uncharacterized protein</fullName>
    </submittedName>
</protein>